<feature type="domain" description="Tox-ART-HYD1" evidence="1">
    <location>
        <begin position="22"/>
        <end position="97"/>
    </location>
</feature>
<gene>
    <name evidence="2" type="ORF">B0T11DRAFT_289610</name>
</gene>
<dbReference type="Pfam" id="PF15633">
    <property type="entry name" value="Tox-ART-HYD1"/>
    <property type="match status" value="1"/>
</dbReference>
<dbReference type="AlphaFoldDB" id="A0A8K0WZ61"/>
<organism evidence="2 3">
    <name type="scientific">Plectosphaerella cucumerina</name>
    <dbReference type="NCBI Taxonomy" id="40658"/>
    <lineage>
        <taxon>Eukaryota</taxon>
        <taxon>Fungi</taxon>
        <taxon>Dikarya</taxon>
        <taxon>Ascomycota</taxon>
        <taxon>Pezizomycotina</taxon>
        <taxon>Sordariomycetes</taxon>
        <taxon>Hypocreomycetidae</taxon>
        <taxon>Glomerellales</taxon>
        <taxon>Plectosphaerellaceae</taxon>
        <taxon>Plectosphaerella</taxon>
    </lineage>
</organism>
<proteinExistence type="predicted"/>
<dbReference type="InterPro" id="IPR028920">
    <property type="entry name" value="Tox-ART-HYD1_dom"/>
</dbReference>
<dbReference type="OrthoDB" id="4743337at2759"/>
<dbReference type="EMBL" id="JAGPXD010000006">
    <property type="protein sequence ID" value="KAH7349640.1"/>
    <property type="molecule type" value="Genomic_DNA"/>
</dbReference>
<accession>A0A8K0WZ61</accession>
<evidence type="ECO:0000313" key="3">
    <source>
        <dbReference type="Proteomes" id="UP000813385"/>
    </source>
</evidence>
<dbReference type="Proteomes" id="UP000813385">
    <property type="component" value="Unassembled WGS sequence"/>
</dbReference>
<evidence type="ECO:0000313" key="2">
    <source>
        <dbReference type="EMBL" id="KAH7349640.1"/>
    </source>
</evidence>
<reference evidence="2" key="1">
    <citation type="journal article" date="2021" name="Nat. Commun.">
        <title>Genetic determinants of endophytism in the Arabidopsis root mycobiome.</title>
        <authorList>
            <person name="Mesny F."/>
            <person name="Miyauchi S."/>
            <person name="Thiergart T."/>
            <person name="Pickel B."/>
            <person name="Atanasova L."/>
            <person name="Karlsson M."/>
            <person name="Huettel B."/>
            <person name="Barry K.W."/>
            <person name="Haridas S."/>
            <person name="Chen C."/>
            <person name="Bauer D."/>
            <person name="Andreopoulos W."/>
            <person name="Pangilinan J."/>
            <person name="LaButti K."/>
            <person name="Riley R."/>
            <person name="Lipzen A."/>
            <person name="Clum A."/>
            <person name="Drula E."/>
            <person name="Henrissat B."/>
            <person name="Kohler A."/>
            <person name="Grigoriev I.V."/>
            <person name="Martin F.M."/>
            <person name="Hacquard S."/>
        </authorList>
    </citation>
    <scope>NUCLEOTIDE SEQUENCE</scope>
    <source>
        <strain evidence="2">MPI-CAGE-AT-0016</strain>
    </source>
</reference>
<evidence type="ECO:0000259" key="1">
    <source>
        <dbReference type="Pfam" id="PF15633"/>
    </source>
</evidence>
<protein>
    <recommendedName>
        <fullName evidence="1">Tox-ART-HYD1 domain-containing protein</fullName>
    </recommendedName>
</protein>
<sequence length="210" mass="23818">MSHQTGYLPPDFDGFNCKHHYLYHYTDEEGYNGILSSLSIRPSTLSGVKTTHYGQGVYFTPIGPAEIPILGIPHFLQLVFGDVTTHSVTRTTHYISLRVDPNWYAMAARDPEYGWWIKDIWIVPGDEPMDISRALDSHGKTVIGENVDGMANRATAARDYAYALTHPQEEPPQARLTWTPRPMVMIGGQLVKRPEGWYEDAPYWWVPPGQ</sequence>
<name>A0A8K0WZ61_9PEZI</name>
<keyword evidence="3" id="KW-1185">Reference proteome</keyword>
<comment type="caution">
    <text evidence="2">The sequence shown here is derived from an EMBL/GenBank/DDBJ whole genome shotgun (WGS) entry which is preliminary data.</text>
</comment>